<keyword evidence="3" id="KW-1185">Reference proteome</keyword>
<protein>
    <recommendedName>
        <fullName evidence="4">DoxX protein</fullName>
    </recommendedName>
</protein>
<proteinExistence type="predicted"/>
<accession>A0A1H3RKT4</accession>
<evidence type="ECO:0000256" key="1">
    <source>
        <dbReference type="SAM" id="Phobius"/>
    </source>
</evidence>
<dbReference type="RefSeq" id="WP_091297949.1">
    <property type="nucleotide sequence ID" value="NZ_FNON01000011.1"/>
</dbReference>
<organism evidence="2 3">
    <name type="scientific">Amycolatopsis xylanica</name>
    <dbReference type="NCBI Taxonomy" id="589385"/>
    <lineage>
        <taxon>Bacteria</taxon>
        <taxon>Bacillati</taxon>
        <taxon>Actinomycetota</taxon>
        <taxon>Actinomycetes</taxon>
        <taxon>Pseudonocardiales</taxon>
        <taxon>Pseudonocardiaceae</taxon>
        <taxon>Amycolatopsis</taxon>
    </lineage>
</organism>
<reference evidence="2 3" key="1">
    <citation type="submission" date="2016-10" db="EMBL/GenBank/DDBJ databases">
        <authorList>
            <person name="de Groot N.N."/>
        </authorList>
    </citation>
    <scope>NUCLEOTIDE SEQUENCE [LARGE SCALE GENOMIC DNA]</scope>
    <source>
        <strain evidence="2 3">CPCC 202699</strain>
    </source>
</reference>
<evidence type="ECO:0000313" key="2">
    <source>
        <dbReference type="EMBL" id="SDZ26230.1"/>
    </source>
</evidence>
<dbReference type="EMBL" id="FNON01000011">
    <property type="protein sequence ID" value="SDZ26230.1"/>
    <property type="molecule type" value="Genomic_DNA"/>
</dbReference>
<dbReference type="OrthoDB" id="193403at2"/>
<feature type="transmembrane region" description="Helical" evidence="1">
    <location>
        <begin position="87"/>
        <end position="105"/>
    </location>
</feature>
<evidence type="ECO:0008006" key="4">
    <source>
        <dbReference type="Google" id="ProtNLM"/>
    </source>
</evidence>
<keyword evidence="1" id="KW-1133">Transmembrane helix</keyword>
<keyword evidence="1" id="KW-0812">Transmembrane</keyword>
<sequence length="139" mass="14692">MTATIAAQVRTPVRVVTATARVLLGLVFTVFGLNGFLLFMPGDASAMSAGALKFAIALAETGYMNPLVSGIQVLVGVLLLANRFVPLALALLAPIVVGIFTFHLFLDPAGLLIPCAVAAAEIYLAWAHRDAFRPMLRAR</sequence>
<gene>
    <name evidence="2" type="ORF">SAMN05421504_111159</name>
</gene>
<feature type="transmembrane region" description="Helical" evidence="1">
    <location>
        <begin position="111"/>
        <end position="127"/>
    </location>
</feature>
<dbReference type="AlphaFoldDB" id="A0A1H3RKT4"/>
<name>A0A1H3RKT4_9PSEU</name>
<feature type="transmembrane region" description="Helical" evidence="1">
    <location>
        <begin position="62"/>
        <end position="80"/>
    </location>
</feature>
<keyword evidence="1" id="KW-0472">Membrane</keyword>
<dbReference type="Proteomes" id="UP000199515">
    <property type="component" value="Unassembled WGS sequence"/>
</dbReference>
<evidence type="ECO:0000313" key="3">
    <source>
        <dbReference type="Proteomes" id="UP000199515"/>
    </source>
</evidence>
<dbReference type="STRING" id="589385.SAMN05421504_111159"/>
<feature type="transmembrane region" description="Helical" evidence="1">
    <location>
        <begin position="20"/>
        <end position="42"/>
    </location>
</feature>